<feature type="binding site" evidence="19">
    <location>
        <position position="343"/>
    </location>
    <ligand>
        <name>GTP</name>
        <dbReference type="ChEBI" id="CHEBI:37565"/>
    </ligand>
</feature>
<dbReference type="HAMAP" id="MF_01283">
    <property type="entry name" value="RibBA"/>
    <property type="match status" value="1"/>
</dbReference>
<feature type="site" description="Essential for DHBP synthase activity" evidence="19">
    <location>
        <position position="157"/>
    </location>
</feature>
<keyword evidence="14 19" id="KW-0464">Manganese</keyword>
<evidence type="ECO:0000256" key="1">
    <source>
        <dbReference type="ARBA" id="ARBA00000141"/>
    </source>
</evidence>
<evidence type="ECO:0000256" key="2">
    <source>
        <dbReference type="ARBA" id="ARBA00001936"/>
    </source>
</evidence>
<evidence type="ECO:0000256" key="10">
    <source>
        <dbReference type="ARBA" id="ARBA00022801"/>
    </source>
</evidence>
<gene>
    <name evidence="19" type="primary">ribBA</name>
    <name evidence="22" type="ORF">RVR_1041</name>
</gene>
<feature type="binding site" evidence="19">
    <location>
        <position position="327"/>
    </location>
    <ligand>
        <name>Zn(2+)</name>
        <dbReference type="ChEBI" id="CHEBI:29105"/>
        <note>catalytic</note>
    </ligand>
</feature>
<evidence type="ECO:0000256" key="18">
    <source>
        <dbReference type="ARBA" id="ARBA00049295"/>
    </source>
</evidence>
<dbReference type="InterPro" id="IPR017945">
    <property type="entry name" value="DHBP_synth_RibB-like_a/b_dom"/>
</dbReference>
<dbReference type="GO" id="GO:0009231">
    <property type="term" value="P:riboflavin biosynthetic process"/>
    <property type="evidence" value="ECO:0007669"/>
    <property type="project" value="UniProtKB-UniRule"/>
</dbReference>
<feature type="binding site" evidence="19">
    <location>
        <position position="340"/>
    </location>
    <ligand>
        <name>Zn(2+)</name>
        <dbReference type="ChEBI" id="CHEBI:29105"/>
        <note>catalytic</note>
    </ligand>
</feature>
<comment type="cofactor">
    <cofactor evidence="19">
        <name>Mg(2+)</name>
        <dbReference type="ChEBI" id="CHEBI:18420"/>
    </cofactor>
    <cofactor evidence="19">
        <name>Mn(2+)</name>
        <dbReference type="ChEBI" id="CHEBI:29035"/>
    </cofactor>
    <text evidence="19">Binds 2 divalent metal cations per subunit. Magnesium or manganese.</text>
</comment>
<keyword evidence="7 19" id="KW-0686">Riboflavin biosynthesis</keyword>
<dbReference type="InterPro" id="IPR016299">
    <property type="entry name" value="Riboflavin_synth_RibBA"/>
</dbReference>
<dbReference type="FunFam" id="3.90.870.10:FF:000001">
    <property type="entry name" value="Riboflavin biosynthesis protein RibBA"/>
    <property type="match status" value="1"/>
</dbReference>
<feature type="binding site" evidence="19">
    <location>
        <position position="61"/>
    </location>
    <ligand>
        <name>D-ribulose 5-phosphate</name>
        <dbReference type="ChEBI" id="CHEBI:58121"/>
    </ligand>
</feature>
<dbReference type="InterPro" id="IPR000926">
    <property type="entry name" value="RibA"/>
</dbReference>
<keyword evidence="23" id="KW-1185">Reference proteome</keyword>
<feature type="binding site" evidence="19">
    <location>
        <position position="57"/>
    </location>
    <ligand>
        <name>Mg(2+)</name>
        <dbReference type="ChEBI" id="CHEBI:18420"/>
        <label>1</label>
    </ligand>
</feature>
<evidence type="ECO:0000313" key="23">
    <source>
        <dbReference type="Proteomes" id="UP000595703"/>
    </source>
</evidence>
<comment type="similarity">
    <text evidence="19">In the C-terminal section; belongs to the GTP cyclohydrolase II family.</text>
</comment>
<keyword evidence="12 19" id="KW-0460">Magnesium</keyword>
<dbReference type="GO" id="GO:0000287">
    <property type="term" value="F:magnesium ion binding"/>
    <property type="evidence" value="ECO:0007669"/>
    <property type="project" value="UniProtKB-UniRule"/>
</dbReference>
<evidence type="ECO:0000256" key="15">
    <source>
        <dbReference type="ARBA" id="ARBA00023239"/>
    </source>
</evidence>
<reference evidence="22 23" key="2">
    <citation type="journal article" date="2011" name="J. Antibiot.">
        <title>Furaquinocins I and J: novel polyketide isoprenoid hybrid compounds from Streptomyces reveromyceticus SN-593.</title>
        <authorList>
            <person name="Panthee S."/>
            <person name="Takahashi S."/>
            <person name="Takagi H."/>
            <person name="Nogawa T."/>
            <person name="Oowada E."/>
            <person name="Uramoto M."/>
            <person name="Osada H."/>
        </authorList>
    </citation>
    <scope>NUCLEOTIDE SEQUENCE [LARGE SCALE GENOMIC DNA]</scope>
    <source>
        <strain evidence="22 23">SN-593</strain>
    </source>
</reference>
<evidence type="ECO:0000256" key="13">
    <source>
        <dbReference type="ARBA" id="ARBA00023134"/>
    </source>
</evidence>
<comment type="pathway">
    <text evidence="4 19">Cofactor biosynthesis; riboflavin biosynthesis; 5-amino-6-(D-ribitylamino)uracil from GTP: step 1/4.</text>
</comment>
<evidence type="ECO:0000256" key="16">
    <source>
        <dbReference type="ARBA" id="ARBA00023268"/>
    </source>
</evidence>
<dbReference type="HAMAP" id="MF_00179">
    <property type="entry name" value="RibA"/>
    <property type="match status" value="1"/>
</dbReference>
<feature type="region of interest" description="Disordered" evidence="20">
    <location>
        <begin position="484"/>
        <end position="513"/>
    </location>
</feature>
<comment type="similarity">
    <text evidence="6 19">In the N-terminal section; belongs to the DHBP synthase family.</text>
</comment>
<comment type="cofactor">
    <cofactor evidence="2">
        <name>Mn(2+)</name>
        <dbReference type="ChEBI" id="CHEBI:29035"/>
    </cofactor>
</comment>
<dbReference type="Gene3D" id="3.90.870.10">
    <property type="entry name" value="DHBP synthase"/>
    <property type="match status" value="1"/>
</dbReference>
<feature type="binding site" evidence="19">
    <location>
        <begin position="56"/>
        <end position="57"/>
    </location>
    <ligand>
        <name>D-ribulose 5-phosphate</name>
        <dbReference type="ChEBI" id="CHEBI:58121"/>
    </ligand>
</feature>
<dbReference type="NCBIfam" id="TIGR00505">
    <property type="entry name" value="ribA"/>
    <property type="match status" value="1"/>
</dbReference>
<feature type="binding site" evidence="19">
    <location>
        <position position="428"/>
    </location>
    <ligand>
        <name>GTP</name>
        <dbReference type="ChEBI" id="CHEBI:37565"/>
    </ligand>
</feature>
<evidence type="ECO:0000256" key="12">
    <source>
        <dbReference type="ARBA" id="ARBA00022842"/>
    </source>
</evidence>
<dbReference type="SUPFAM" id="SSF142695">
    <property type="entry name" value="RibA-like"/>
    <property type="match status" value="1"/>
</dbReference>
<dbReference type="UniPathway" id="UPA00275">
    <property type="reaction ID" value="UER00399"/>
</dbReference>
<dbReference type="InterPro" id="IPR036144">
    <property type="entry name" value="RibA-like_sf"/>
</dbReference>
<feature type="binding site" evidence="19">
    <location>
        <position position="195"/>
    </location>
    <ligand>
        <name>D-ribulose 5-phosphate</name>
        <dbReference type="ChEBI" id="CHEBI:58121"/>
    </ligand>
</feature>
<dbReference type="EC" id="3.5.4.25" evidence="19"/>
<dbReference type="PANTHER" id="PTHR21327">
    <property type="entry name" value="GTP CYCLOHYDROLASE II-RELATED"/>
    <property type="match status" value="1"/>
</dbReference>
<evidence type="ECO:0000256" key="7">
    <source>
        <dbReference type="ARBA" id="ARBA00022619"/>
    </source>
</evidence>
<dbReference type="HAMAP" id="MF_00180">
    <property type="entry name" value="RibB"/>
    <property type="match status" value="1"/>
</dbReference>
<dbReference type="Gene3D" id="3.40.50.10990">
    <property type="entry name" value="GTP cyclohydrolase II"/>
    <property type="match status" value="1"/>
</dbReference>
<feature type="binding site" evidence="19">
    <location>
        <position position="174"/>
    </location>
    <ligand>
        <name>Mg(2+)</name>
        <dbReference type="ChEBI" id="CHEBI:18420"/>
        <label>2</label>
    </ligand>
</feature>
<evidence type="ECO:0000256" key="8">
    <source>
        <dbReference type="ARBA" id="ARBA00022723"/>
    </source>
</evidence>
<evidence type="ECO:0000256" key="3">
    <source>
        <dbReference type="ARBA" id="ARBA00002284"/>
    </source>
</evidence>
<evidence type="ECO:0000256" key="6">
    <source>
        <dbReference type="ARBA" id="ARBA00005520"/>
    </source>
</evidence>
<dbReference type="FunFam" id="3.40.50.10990:FF:000001">
    <property type="entry name" value="Riboflavin biosynthesis protein RibBA"/>
    <property type="match status" value="1"/>
</dbReference>
<feature type="active site" description="Nucleophile; for GTP cyclohydrolase activity" evidence="19">
    <location>
        <position position="402"/>
    </location>
</feature>
<dbReference type="GO" id="GO:0005525">
    <property type="term" value="F:GTP binding"/>
    <property type="evidence" value="ECO:0007669"/>
    <property type="project" value="UniProtKB-KW"/>
</dbReference>
<keyword evidence="13 19" id="KW-0342">GTP-binding</keyword>
<evidence type="ECO:0000256" key="11">
    <source>
        <dbReference type="ARBA" id="ARBA00022833"/>
    </source>
</evidence>
<dbReference type="GO" id="GO:0008270">
    <property type="term" value="F:zinc ion binding"/>
    <property type="evidence" value="ECO:0007669"/>
    <property type="project" value="UniProtKB-UniRule"/>
</dbReference>
<keyword evidence="15 19" id="KW-0456">Lyase</keyword>
<feature type="compositionally biased region" description="Low complexity" evidence="20">
    <location>
        <begin position="259"/>
        <end position="275"/>
    </location>
</feature>
<dbReference type="EMBL" id="AP018365">
    <property type="protein sequence ID" value="BBA95954.1"/>
    <property type="molecule type" value="Genomic_DNA"/>
</dbReference>
<feature type="binding site" evidence="19">
    <location>
        <begin position="322"/>
        <end position="326"/>
    </location>
    <ligand>
        <name>GTP</name>
        <dbReference type="ChEBI" id="CHEBI:37565"/>
    </ligand>
</feature>
<dbReference type="GO" id="GO:0005829">
    <property type="term" value="C:cytosol"/>
    <property type="evidence" value="ECO:0007669"/>
    <property type="project" value="TreeGrafter"/>
</dbReference>
<dbReference type="Pfam" id="PF00925">
    <property type="entry name" value="GTP_cyclohydro2"/>
    <property type="match status" value="1"/>
</dbReference>
<evidence type="ECO:0000259" key="21">
    <source>
        <dbReference type="Pfam" id="PF00925"/>
    </source>
</evidence>
<dbReference type="NCBIfam" id="NF001591">
    <property type="entry name" value="PRK00393.1"/>
    <property type="match status" value="1"/>
</dbReference>
<feature type="region of interest" description="DHBP synthase" evidence="19">
    <location>
        <begin position="1"/>
        <end position="232"/>
    </location>
</feature>
<dbReference type="SUPFAM" id="SSF55821">
    <property type="entry name" value="YrdC/RibB"/>
    <property type="match status" value="1"/>
</dbReference>
<dbReference type="CDD" id="cd00641">
    <property type="entry name" value="GTP_cyclohydro2"/>
    <property type="match status" value="1"/>
</dbReference>
<feature type="region of interest" description="Disordered" evidence="20">
    <location>
        <begin position="1"/>
        <end position="30"/>
    </location>
</feature>
<comment type="cofactor">
    <cofactor evidence="19">
        <name>Zn(2+)</name>
        <dbReference type="ChEBI" id="CHEBI:29105"/>
    </cofactor>
    <text evidence="19">Binds 1 zinc ion per subunit.</text>
</comment>
<protein>
    <recommendedName>
        <fullName evidence="19">Riboflavin biosynthesis protein RibBA</fullName>
    </recommendedName>
    <domain>
        <recommendedName>
            <fullName evidence="19">3,4-dihydroxy-2-butanone 4-phosphate synthase</fullName>
            <shortName evidence="19">DHBP synthase</shortName>
            <ecNumber evidence="19">4.1.99.12</ecNumber>
        </recommendedName>
    </domain>
    <domain>
        <recommendedName>
            <fullName evidence="19">GTP cyclohydrolase-2</fullName>
            <ecNumber evidence="19">3.5.4.25</ecNumber>
        </recommendedName>
        <alternativeName>
            <fullName evidence="19">GTP cyclohydrolase II</fullName>
        </alternativeName>
    </domain>
</protein>
<feature type="binding site" evidence="19">
    <location>
        <begin position="366"/>
        <end position="368"/>
    </location>
    <ligand>
        <name>GTP</name>
        <dbReference type="ChEBI" id="CHEBI:37565"/>
    </ligand>
</feature>
<keyword evidence="10 19" id="KW-0378">Hydrolase</keyword>
<dbReference type="GO" id="GO:0030145">
    <property type="term" value="F:manganese ion binding"/>
    <property type="evidence" value="ECO:0007669"/>
    <property type="project" value="UniProtKB-UniRule"/>
</dbReference>
<dbReference type="Proteomes" id="UP000595703">
    <property type="component" value="Chromosome"/>
</dbReference>
<feature type="binding site" evidence="19">
    <location>
        <begin position="171"/>
        <end position="175"/>
    </location>
    <ligand>
        <name>D-ribulose 5-phosphate</name>
        <dbReference type="ChEBI" id="CHEBI:58121"/>
    </ligand>
</feature>
<dbReference type="AlphaFoldDB" id="A0A7U3UNR4"/>
<evidence type="ECO:0000313" key="22">
    <source>
        <dbReference type="EMBL" id="BBA95954.1"/>
    </source>
</evidence>
<name>A0A7U3UNR4_9ACTN</name>
<feature type="binding site" evidence="19">
    <location>
        <position position="57"/>
    </location>
    <ligand>
        <name>Mg(2+)</name>
        <dbReference type="ChEBI" id="CHEBI:18420"/>
        <label>2</label>
    </ligand>
</feature>
<dbReference type="InterPro" id="IPR000422">
    <property type="entry name" value="DHBP_synthase_RibB"/>
</dbReference>
<evidence type="ECO:0000256" key="9">
    <source>
        <dbReference type="ARBA" id="ARBA00022741"/>
    </source>
</evidence>
<feature type="compositionally biased region" description="Basic and acidic residues" evidence="20">
    <location>
        <begin position="242"/>
        <end position="251"/>
    </location>
</feature>
<feature type="binding site" evidence="19">
    <location>
        <position position="423"/>
    </location>
    <ligand>
        <name>GTP</name>
        <dbReference type="ChEBI" id="CHEBI:37565"/>
    </ligand>
</feature>
<feature type="active site" description="Proton acceptor; for GTP cyclohydrolase activity" evidence="19">
    <location>
        <position position="400"/>
    </location>
</feature>
<feature type="region of interest" description="GTP cyclohydrolase II" evidence="19">
    <location>
        <begin position="233"/>
        <end position="513"/>
    </location>
</feature>
<reference evidence="22 23" key="3">
    <citation type="journal article" date="2011" name="Nat. Chem. Biol.">
        <title>Reveromycin A biosynthesis uses RevG and RevJ for stereospecific spiroacetal formation.</title>
        <authorList>
            <person name="Takahashi S."/>
            <person name="Toyoda A."/>
            <person name="Sekiyama Y."/>
            <person name="Takagi H."/>
            <person name="Nogawa T."/>
            <person name="Uramoto M."/>
            <person name="Suzuki R."/>
            <person name="Koshino H."/>
            <person name="Kumano T."/>
            <person name="Panthee S."/>
            <person name="Dairi T."/>
            <person name="Ishikawa J."/>
            <person name="Ikeda H."/>
            <person name="Sakaki Y."/>
            <person name="Osada H."/>
        </authorList>
    </citation>
    <scope>NUCLEOTIDE SEQUENCE [LARGE SCALE GENOMIC DNA]</scope>
    <source>
        <strain evidence="22 23">SN-593</strain>
    </source>
</reference>
<dbReference type="GO" id="GO:0008686">
    <property type="term" value="F:3,4-dihydroxy-2-butanone-4-phosphate synthase activity"/>
    <property type="evidence" value="ECO:0007669"/>
    <property type="project" value="UniProtKB-UniRule"/>
</dbReference>
<feature type="compositionally biased region" description="Basic and acidic residues" evidence="20">
    <location>
        <begin position="503"/>
        <end position="513"/>
    </location>
</feature>
<organism evidence="22 23">
    <name type="scientific">Actinacidiphila reveromycinica</name>
    <dbReference type="NCBI Taxonomy" id="659352"/>
    <lineage>
        <taxon>Bacteria</taxon>
        <taxon>Bacillati</taxon>
        <taxon>Actinomycetota</taxon>
        <taxon>Actinomycetes</taxon>
        <taxon>Kitasatosporales</taxon>
        <taxon>Streptomycetaceae</taxon>
        <taxon>Actinacidiphila</taxon>
    </lineage>
</organism>
<feature type="domain" description="GTP cyclohydrolase II" evidence="21">
    <location>
        <begin position="278"/>
        <end position="443"/>
    </location>
</feature>
<evidence type="ECO:0000256" key="5">
    <source>
        <dbReference type="ARBA" id="ARBA00004904"/>
    </source>
</evidence>
<dbReference type="GO" id="GO:0003935">
    <property type="term" value="F:GTP cyclohydrolase II activity"/>
    <property type="evidence" value="ECO:0007669"/>
    <property type="project" value="UniProtKB-UniRule"/>
</dbReference>
<dbReference type="PANTHER" id="PTHR21327:SF18">
    <property type="entry name" value="3,4-DIHYDROXY-2-BUTANONE 4-PHOSPHATE SYNTHASE"/>
    <property type="match status" value="1"/>
</dbReference>
<dbReference type="InterPro" id="IPR032677">
    <property type="entry name" value="GTP_cyclohydro_II"/>
</dbReference>
<evidence type="ECO:0000256" key="20">
    <source>
        <dbReference type="SAM" id="MobiDB-lite"/>
    </source>
</evidence>
<comment type="function">
    <text evidence="17 19">Catalyzes the conversion of GTP to 2,5-diamino-6-ribosylamino-4(3H)-pyrimidinone 5'-phosphate (DARP), formate and pyrophosphate.</text>
</comment>
<feature type="compositionally biased region" description="Low complexity" evidence="20">
    <location>
        <begin position="484"/>
        <end position="502"/>
    </location>
</feature>
<comment type="catalytic activity">
    <reaction evidence="18 19">
        <text>GTP + 4 H2O = 2,5-diamino-6-hydroxy-4-(5-phosphoribosylamino)-pyrimidine + formate + 2 phosphate + 3 H(+)</text>
        <dbReference type="Rhea" id="RHEA:23704"/>
        <dbReference type="ChEBI" id="CHEBI:15377"/>
        <dbReference type="ChEBI" id="CHEBI:15378"/>
        <dbReference type="ChEBI" id="CHEBI:15740"/>
        <dbReference type="ChEBI" id="CHEBI:37565"/>
        <dbReference type="ChEBI" id="CHEBI:43474"/>
        <dbReference type="ChEBI" id="CHEBI:58614"/>
        <dbReference type="EC" id="3.5.4.25"/>
    </reaction>
</comment>
<accession>A0A7U3UNR4</accession>
<reference evidence="22 23" key="1">
    <citation type="journal article" date="2010" name="J. Bacteriol.">
        <title>Biochemical characterization of a novel indole prenyltransferase from Streptomyces sp. SN-593.</title>
        <authorList>
            <person name="Takahashi S."/>
            <person name="Takagi H."/>
            <person name="Toyoda A."/>
            <person name="Uramoto M."/>
            <person name="Nogawa T."/>
            <person name="Ueki M."/>
            <person name="Sakaki Y."/>
            <person name="Osada H."/>
        </authorList>
    </citation>
    <scope>NUCLEOTIDE SEQUENCE [LARGE SCALE GENOMIC DNA]</scope>
    <source>
        <strain evidence="22 23">SN-593</strain>
    </source>
</reference>
<keyword evidence="8 19" id="KW-0479">Metal-binding</keyword>
<proteinExistence type="inferred from homology"/>
<comment type="pathway">
    <text evidence="5 19">Cofactor biosynthesis; riboflavin biosynthesis; 2-hydroxy-3-oxobutyl phosphate from D-ribulose 5-phosphate: step 1/1.</text>
</comment>
<keyword evidence="16 19" id="KW-0511">Multifunctional enzyme</keyword>
<keyword evidence="11 19" id="KW-0862">Zinc</keyword>
<sequence length="513" mass="54161">MTAMTAPHDCRRDHGQDRVEDPGTGRPDGLTLDPVERAVADIAAGRPVVVVDDEDRENEGDLVVAAERITPQIVAFMMNECRGLICVPMEAPELDRLELPQMVESNTESMRTAFTVSVDASGAHGVTTGISAADRAATIRLLADPAARAGDFVRPGHVFPLAARPGGVLVRAGHTEAGVDLARLAGLRPAAAIVEIAQEDGTMARLPELVPFARKHGLAIISIEALIAYRRAADSAPSERSVPSERSERAAAVEPTAKVAPGGRAAPAEPVAPGGVRREASTRLPTAHGEFRAYGYRGTADGAEHVALVAGDLGDGTDVLVRVHSECLTGDVFGSLRCDCGPQLQTALREIAAAGRGVVLYLRGHEGRGIGLMPKLRAYELQERGRDTLDANLELGLPADARDYAAAAHMLTDLGVRSLRLMTNNPAKSVALAGYGLDVLSREPMPVAAGEHNVRYLRTKRDRMGHELPWLDGTVPTVPGTAPAAPGTIPGTTPGNIPGNIPRTERRTTRGDT</sequence>
<evidence type="ECO:0000256" key="14">
    <source>
        <dbReference type="ARBA" id="ARBA00023211"/>
    </source>
</evidence>
<evidence type="ECO:0000256" key="17">
    <source>
        <dbReference type="ARBA" id="ARBA00043932"/>
    </source>
</evidence>
<feature type="compositionally biased region" description="Basic and acidic residues" evidence="20">
    <location>
        <begin position="8"/>
        <end position="23"/>
    </location>
</feature>
<feature type="site" description="Essential for DHBP synthase activity" evidence="19">
    <location>
        <position position="195"/>
    </location>
</feature>
<dbReference type="EC" id="4.1.99.12" evidence="19"/>
<comment type="catalytic activity">
    <reaction evidence="1 19">
        <text>D-ribulose 5-phosphate = (2S)-2-hydroxy-3-oxobutyl phosphate + formate + H(+)</text>
        <dbReference type="Rhea" id="RHEA:18457"/>
        <dbReference type="ChEBI" id="CHEBI:15378"/>
        <dbReference type="ChEBI" id="CHEBI:15740"/>
        <dbReference type="ChEBI" id="CHEBI:58121"/>
        <dbReference type="ChEBI" id="CHEBI:58830"/>
        <dbReference type="EC" id="4.1.99.12"/>
    </reaction>
</comment>
<feature type="region of interest" description="Disordered" evidence="20">
    <location>
        <begin position="236"/>
        <end position="283"/>
    </location>
</feature>
<evidence type="ECO:0000256" key="4">
    <source>
        <dbReference type="ARBA" id="ARBA00004853"/>
    </source>
</evidence>
<comment type="function">
    <text evidence="3 19">Catalyzes the conversion of D-ribulose 5-phosphate to formate and 3,4-dihydroxy-2-butanone 4-phosphate.</text>
</comment>
<keyword evidence="9 19" id="KW-0547">Nucleotide-binding</keyword>
<evidence type="ECO:0000256" key="19">
    <source>
        <dbReference type="HAMAP-Rule" id="MF_01283"/>
    </source>
</evidence>
<dbReference type="Pfam" id="PF00926">
    <property type="entry name" value="DHBP_synthase"/>
    <property type="match status" value="1"/>
</dbReference>
<dbReference type="KEGG" id="arev:RVR_1041"/>
<dbReference type="NCBIfam" id="TIGR00506">
    <property type="entry name" value="ribB"/>
    <property type="match status" value="1"/>
</dbReference>
<reference evidence="22 23" key="4">
    <citation type="journal article" date="2020" name="Sci. Rep.">
        <title>beta-carboline chemical signals induce reveromycin production through a LuxR family regulator in Streptomyces sp. SN-593.</title>
        <authorList>
            <person name="Panthee S."/>
            <person name="Kito N."/>
            <person name="Hayashi T."/>
            <person name="Shimizu T."/>
            <person name="Ishikawa J."/>
            <person name="Hamamoto H."/>
            <person name="Osada H."/>
            <person name="Takahashi S."/>
        </authorList>
    </citation>
    <scope>NUCLEOTIDE SEQUENCE [LARGE SCALE GENOMIC DNA]</scope>
    <source>
        <strain evidence="22 23">SN-593</strain>
    </source>
</reference>
<feature type="binding site" evidence="19">
    <location>
        <position position="338"/>
    </location>
    <ligand>
        <name>Zn(2+)</name>
        <dbReference type="ChEBI" id="CHEBI:29105"/>
        <note>catalytic</note>
    </ligand>
</feature>
<feature type="binding site" evidence="19">
    <location>
        <position position="388"/>
    </location>
    <ligand>
        <name>GTP</name>
        <dbReference type="ChEBI" id="CHEBI:37565"/>
    </ligand>
</feature>